<name>A0ABY7JTX9_9ACTN</name>
<keyword evidence="2" id="KW-1185">Reference proteome</keyword>
<dbReference type="Proteomes" id="UP001164693">
    <property type="component" value="Chromosome"/>
</dbReference>
<dbReference type="EMBL" id="CP097463">
    <property type="protein sequence ID" value="WAX55140.1"/>
    <property type="molecule type" value="Genomic_DNA"/>
</dbReference>
<accession>A0ABY7JTX9</accession>
<evidence type="ECO:0000313" key="2">
    <source>
        <dbReference type="Proteomes" id="UP001164693"/>
    </source>
</evidence>
<sequence>MRAAYRDYIGSTDWQARRRTWHAAWIDRHGTRPTCQACDAPWALSRGDLHHRTYARLGAELFDDLVPLCRADHAALHDILETAAGWRHLGRPAATAGIIAILRRLHRADAADLGQLW</sequence>
<gene>
    <name evidence="1" type="ORF">M6B22_11265</name>
</gene>
<reference evidence="1" key="1">
    <citation type="submission" date="2022-05" db="EMBL/GenBank/DDBJ databases">
        <title>Jatrophihabitans sp. SB3-54 whole genome sequence.</title>
        <authorList>
            <person name="Suh M.K."/>
            <person name="Eom M.K."/>
            <person name="Kim J.S."/>
            <person name="Kim H.S."/>
            <person name="Do H.E."/>
            <person name="Shin Y.K."/>
            <person name="Lee J.-S."/>
        </authorList>
    </citation>
    <scope>NUCLEOTIDE SEQUENCE</scope>
    <source>
        <strain evidence="1">SB3-54</strain>
    </source>
</reference>
<dbReference type="RefSeq" id="WP_269441642.1">
    <property type="nucleotide sequence ID" value="NZ_CP097463.1"/>
</dbReference>
<protein>
    <recommendedName>
        <fullName evidence="3">HNH endonuclease</fullName>
    </recommendedName>
</protein>
<proteinExistence type="predicted"/>
<evidence type="ECO:0008006" key="3">
    <source>
        <dbReference type="Google" id="ProtNLM"/>
    </source>
</evidence>
<organism evidence="1 2">
    <name type="scientific">Jatrophihabitans cynanchi</name>
    <dbReference type="NCBI Taxonomy" id="2944128"/>
    <lineage>
        <taxon>Bacteria</taxon>
        <taxon>Bacillati</taxon>
        <taxon>Actinomycetota</taxon>
        <taxon>Actinomycetes</taxon>
        <taxon>Jatrophihabitantales</taxon>
        <taxon>Jatrophihabitantaceae</taxon>
        <taxon>Jatrophihabitans</taxon>
    </lineage>
</organism>
<evidence type="ECO:0000313" key="1">
    <source>
        <dbReference type="EMBL" id="WAX55140.1"/>
    </source>
</evidence>